<dbReference type="Pfam" id="PF03992">
    <property type="entry name" value="ABM"/>
    <property type="match status" value="1"/>
</dbReference>
<dbReference type="Gene3D" id="3.30.70.100">
    <property type="match status" value="1"/>
</dbReference>
<comment type="caution">
    <text evidence="2">The sequence shown here is derived from an EMBL/GenBank/DDBJ whole genome shotgun (WGS) entry which is preliminary data.</text>
</comment>
<feature type="domain" description="ABM" evidence="1">
    <location>
        <begin position="14"/>
        <end position="88"/>
    </location>
</feature>
<keyword evidence="3" id="KW-1185">Reference proteome</keyword>
<protein>
    <submittedName>
        <fullName evidence="2">Heme-degrading monooxygenase HmoA</fullName>
    </submittedName>
</protein>
<reference evidence="2 3" key="1">
    <citation type="submission" date="2020-08" db="EMBL/GenBank/DDBJ databases">
        <title>Sequencing the genomes of 1000 actinobacteria strains.</title>
        <authorList>
            <person name="Klenk H.-P."/>
        </authorList>
    </citation>
    <scope>NUCLEOTIDE SEQUENCE [LARGE SCALE GENOMIC DNA]</scope>
    <source>
        <strain evidence="2 3">DSM 17945</strain>
    </source>
</reference>
<organism evidence="2 3">
    <name type="scientific">Micrococcus endophyticus</name>
    <dbReference type="NCBI Taxonomy" id="455343"/>
    <lineage>
        <taxon>Bacteria</taxon>
        <taxon>Bacillati</taxon>
        <taxon>Actinomycetota</taxon>
        <taxon>Actinomycetes</taxon>
        <taxon>Micrococcales</taxon>
        <taxon>Micrococcaceae</taxon>
        <taxon>Micrococcus</taxon>
    </lineage>
</organism>
<dbReference type="GO" id="GO:0004497">
    <property type="term" value="F:monooxygenase activity"/>
    <property type="evidence" value="ECO:0007669"/>
    <property type="project" value="UniProtKB-KW"/>
</dbReference>
<dbReference type="EMBL" id="JACHMW010000001">
    <property type="protein sequence ID" value="MBB5849613.1"/>
    <property type="molecule type" value="Genomic_DNA"/>
</dbReference>
<proteinExistence type="predicted"/>
<keyword evidence="2" id="KW-0560">Oxidoreductase</keyword>
<accession>A0A7W9N1A8</accession>
<dbReference type="RefSeq" id="WP_184173243.1">
    <property type="nucleotide sequence ID" value="NZ_BAABAG010000018.1"/>
</dbReference>
<dbReference type="InterPro" id="IPR011008">
    <property type="entry name" value="Dimeric_a/b-barrel"/>
</dbReference>
<sequence length="110" mass="11808">MSAGTQGTTTAGPVVESVELHVAEGAEEAFEAAVAEAAELFRGKGATSFALTRQIEDPARYRLLIGWRTLEDHTVGFRESEAFGQWRALVTPHLAQPPAATHWESVAAAF</sequence>
<evidence type="ECO:0000259" key="1">
    <source>
        <dbReference type="Pfam" id="PF03992"/>
    </source>
</evidence>
<name>A0A7W9N1A8_9MICC</name>
<dbReference type="SUPFAM" id="SSF54909">
    <property type="entry name" value="Dimeric alpha+beta barrel"/>
    <property type="match status" value="1"/>
</dbReference>
<keyword evidence="2" id="KW-0503">Monooxygenase</keyword>
<evidence type="ECO:0000313" key="2">
    <source>
        <dbReference type="EMBL" id="MBB5849613.1"/>
    </source>
</evidence>
<evidence type="ECO:0000313" key="3">
    <source>
        <dbReference type="Proteomes" id="UP000567246"/>
    </source>
</evidence>
<dbReference type="InterPro" id="IPR007138">
    <property type="entry name" value="ABM_dom"/>
</dbReference>
<dbReference type="AlphaFoldDB" id="A0A7W9N1A8"/>
<dbReference type="Proteomes" id="UP000567246">
    <property type="component" value="Unassembled WGS sequence"/>
</dbReference>
<gene>
    <name evidence="2" type="ORF">HDA33_002177</name>
</gene>